<evidence type="ECO:0000256" key="6">
    <source>
        <dbReference type="ARBA" id="ARBA00022840"/>
    </source>
</evidence>
<dbReference type="SMART" id="SM01097">
    <property type="entry name" value="CPSase_sm_chain"/>
    <property type="match status" value="1"/>
</dbReference>
<dbReference type="RefSeq" id="WP_004262520.1">
    <property type="nucleotide sequence ID" value="NZ_CP014164.1"/>
</dbReference>
<dbReference type="GO" id="GO:0005524">
    <property type="term" value="F:ATP binding"/>
    <property type="evidence" value="ECO:0007669"/>
    <property type="project" value="UniProtKB-UniRule"/>
</dbReference>
<feature type="binding site" evidence="11">
    <location>
        <position position="288"/>
    </location>
    <ligand>
        <name>L-glutamine</name>
        <dbReference type="ChEBI" id="CHEBI:58359"/>
    </ligand>
</feature>
<dbReference type="InterPro" id="IPR006274">
    <property type="entry name" value="CarbamoylP_synth_ssu"/>
</dbReference>
<dbReference type="HAMAP" id="MF_01209">
    <property type="entry name" value="CPSase_S_chain"/>
    <property type="match status" value="1"/>
</dbReference>
<comment type="pathway">
    <text evidence="1 11">Pyrimidine metabolism; UMP biosynthesis via de novo pathway; (S)-dihydroorotate from bicarbonate: step 1/3.</text>
</comment>
<evidence type="ECO:0000256" key="4">
    <source>
        <dbReference type="ARBA" id="ARBA00022598"/>
    </source>
</evidence>
<feature type="binding site" evidence="11">
    <location>
        <position position="221"/>
    </location>
    <ligand>
        <name>L-glutamine</name>
        <dbReference type="ChEBI" id="CHEBI:58359"/>
    </ligand>
</feature>
<feature type="active site" description="Nucleophile" evidence="11">
    <location>
        <position position="246"/>
    </location>
</feature>
<dbReference type="GO" id="GO:0004088">
    <property type="term" value="F:carbamoyl-phosphate synthase (glutamine-hydrolyzing) activity"/>
    <property type="evidence" value="ECO:0007669"/>
    <property type="project" value="UniProtKB-UniRule"/>
</dbReference>
<feature type="region of interest" description="CPSase" evidence="11">
    <location>
        <begin position="1"/>
        <end position="170"/>
    </location>
</feature>
<dbReference type="SUPFAM" id="SSF52317">
    <property type="entry name" value="Class I glutamine amidotransferase-like"/>
    <property type="match status" value="1"/>
</dbReference>
<dbReference type="Pfam" id="PF00117">
    <property type="entry name" value="GATase"/>
    <property type="match status" value="1"/>
</dbReference>
<feature type="binding site" evidence="11">
    <location>
        <position position="219"/>
    </location>
    <ligand>
        <name>L-glutamine</name>
        <dbReference type="ChEBI" id="CHEBI:58359"/>
    </ligand>
</feature>
<dbReference type="InterPro" id="IPR029062">
    <property type="entry name" value="Class_I_gatase-like"/>
</dbReference>
<keyword evidence="7 11" id="KW-0315">Glutamine amidotransferase</keyword>
<reference evidence="13 14" key="1">
    <citation type="journal article" date="2016" name="Genome Announc.">
        <title>Complete Genome Sequences of Aerococcus christensenii CCUG 28831T, Aerococcus sanguinicola CCUG 43001T, Aerococcus urinae CCUG 36881T, Aerococcus urinaeequi CCUG 28094T, Aerococcus urinaehominis CCUG 42038 BT, and Aerococcus viridans CCUG 4311T.</title>
        <authorList>
            <person name="Carkaci D."/>
            <person name="Dargis R."/>
            <person name="Nielsen X.C."/>
            <person name="Skovgaard O."/>
            <person name="Fuursted K."/>
            <person name="Christensen J.J."/>
        </authorList>
    </citation>
    <scope>NUCLEOTIDE SEQUENCE [LARGE SCALE GENOMIC DNA]</scope>
    <source>
        <strain evidence="13 14">CCUG4311</strain>
    </source>
</reference>
<comment type="subunit">
    <text evidence="11">Composed of two chains; the small (or glutamine) chain promotes the hydrolysis of glutamine to ammonia, which is used by the large (or ammonia) chain to synthesize carbamoyl phosphate. Tetramer of heterodimers (alpha,beta)4.</text>
</comment>
<evidence type="ECO:0000256" key="1">
    <source>
        <dbReference type="ARBA" id="ARBA00004812"/>
    </source>
</evidence>
<keyword evidence="11" id="KW-0055">Arginine biosynthesis</keyword>
<dbReference type="InterPro" id="IPR035686">
    <property type="entry name" value="CPSase_GATase1"/>
</dbReference>
<feature type="binding site" evidence="11">
    <location>
        <position position="290"/>
    </location>
    <ligand>
        <name>L-glutamine</name>
        <dbReference type="ChEBI" id="CHEBI:58359"/>
    </ligand>
</feature>
<keyword evidence="4 11" id="KW-0436">Ligase</keyword>
<feature type="active site" evidence="11">
    <location>
        <position position="331"/>
    </location>
</feature>
<dbReference type="GO" id="GO:0006207">
    <property type="term" value="P:'de novo' pyrimidine nucleobase biosynthetic process"/>
    <property type="evidence" value="ECO:0007669"/>
    <property type="project" value="InterPro"/>
</dbReference>
<comment type="similarity">
    <text evidence="3 11">Belongs to the CarA family.</text>
</comment>
<dbReference type="Proteomes" id="UP000066986">
    <property type="component" value="Chromosome"/>
</dbReference>
<comment type="catalytic activity">
    <reaction evidence="10 11">
        <text>L-glutamine + H2O = L-glutamate + NH4(+)</text>
        <dbReference type="Rhea" id="RHEA:15889"/>
        <dbReference type="ChEBI" id="CHEBI:15377"/>
        <dbReference type="ChEBI" id="CHEBI:28938"/>
        <dbReference type="ChEBI" id="CHEBI:29985"/>
        <dbReference type="ChEBI" id="CHEBI:58359"/>
    </reaction>
</comment>
<reference evidence="14" key="2">
    <citation type="submission" date="2016-01" db="EMBL/GenBank/DDBJ databases">
        <title>Six Aerococcus type strain genome sequencing and assembly using PacBio and Illumina Hiseq.</title>
        <authorList>
            <person name="Carkaci D."/>
            <person name="Dargis R."/>
            <person name="Nielsen X.C."/>
            <person name="Skovgaard O."/>
            <person name="Fuursted K."/>
            <person name="Christensen J.J."/>
        </authorList>
    </citation>
    <scope>NUCLEOTIDE SEQUENCE [LARGE SCALE GENOMIC DNA]</scope>
    <source>
        <strain evidence="14">CCUG4311</strain>
    </source>
</reference>
<dbReference type="NCBIfam" id="NF009475">
    <property type="entry name" value="PRK12838.1"/>
    <property type="match status" value="1"/>
</dbReference>
<evidence type="ECO:0000256" key="3">
    <source>
        <dbReference type="ARBA" id="ARBA00007800"/>
    </source>
</evidence>
<dbReference type="InterPro" id="IPR050472">
    <property type="entry name" value="Anth_synth/Amidotransfase"/>
</dbReference>
<evidence type="ECO:0000256" key="2">
    <source>
        <dbReference type="ARBA" id="ARBA00005077"/>
    </source>
</evidence>
<dbReference type="GO" id="GO:0006526">
    <property type="term" value="P:L-arginine biosynthetic process"/>
    <property type="evidence" value="ECO:0007669"/>
    <property type="project" value="UniProtKB-UniRule"/>
</dbReference>
<keyword evidence="6 11" id="KW-0067">ATP-binding</keyword>
<dbReference type="InterPro" id="IPR036480">
    <property type="entry name" value="CarbP_synth_ssu_N_sf"/>
</dbReference>
<keyword evidence="5 11" id="KW-0547">Nucleotide-binding</keyword>
<sequence>MEKILLLETGETFYGEAFGATKEVIGEVVFSTGMTGYQESLTDQSYNGQMLTFTFPLIGNYGVNADDFESVDPTVKAIICREVARFPSNWRSKMSLDEFLVEYDIPGIKHIDTRQLTKTIRSHGTMKASLLNEGTDIEAALATLRATDLPTNQVAQVSTKTRYVNPNAGKNVVVVDFGLKHSILRELNKRECNVTVVPYDTTAQEILRLAPDGVMLTNGPGDPTSIPETLDMINEIQGKIPLFGICLGHQLLCLANGGETFKMKFGHRGFNHPVREIATGRIDFTSQNHGYAVDADSLVHTDLEITHIEINDETVEGVRHKTLPAFSVQYHPDAAPGPHDADHLFDRFIELMDNNKNLEGIFNAKTY</sequence>
<dbReference type="PANTHER" id="PTHR43418">
    <property type="entry name" value="MULTIFUNCTIONAL TRYPTOPHAN BIOSYNTHESIS PROTEIN-RELATED"/>
    <property type="match status" value="1"/>
</dbReference>
<evidence type="ECO:0000256" key="10">
    <source>
        <dbReference type="ARBA" id="ARBA00049285"/>
    </source>
</evidence>
<dbReference type="PANTHER" id="PTHR43418:SF7">
    <property type="entry name" value="CARBAMOYL-PHOSPHATE SYNTHASE SMALL CHAIN"/>
    <property type="match status" value="1"/>
</dbReference>
<dbReference type="SUPFAM" id="SSF52021">
    <property type="entry name" value="Carbamoyl phosphate synthetase, small subunit N-terminal domain"/>
    <property type="match status" value="1"/>
</dbReference>
<evidence type="ECO:0000256" key="7">
    <source>
        <dbReference type="ARBA" id="ARBA00022962"/>
    </source>
</evidence>
<dbReference type="InterPro" id="IPR002474">
    <property type="entry name" value="CarbamoylP_synth_ssu_N"/>
</dbReference>
<dbReference type="InterPro" id="IPR017926">
    <property type="entry name" value="GATASE"/>
</dbReference>
<dbReference type="Gene3D" id="3.40.50.880">
    <property type="match status" value="1"/>
</dbReference>
<dbReference type="NCBIfam" id="TIGR01368">
    <property type="entry name" value="CPSaseIIsmall"/>
    <property type="match status" value="1"/>
</dbReference>
<dbReference type="KEGG" id="avs:AWM76_01920"/>
<dbReference type="CDD" id="cd01744">
    <property type="entry name" value="GATase1_CPSase"/>
    <property type="match status" value="1"/>
</dbReference>
<dbReference type="AlphaFoldDB" id="A0AAU8U7A9"/>
<comment type="function">
    <text evidence="11">Small subunit of the glutamine-dependent carbamoyl phosphate synthetase (CPSase). CPSase catalyzes the formation of carbamoyl phosphate from the ammonia moiety of glutamine, carbonate, and phosphate donated by ATP, constituting the first step of 2 biosynthetic pathways, one leading to arginine and/or urea and the other to pyrimidine nucleotides. The small subunit (glutamine amidotransferase) binds and cleaves glutamine to supply the large subunit with the substrate ammonia.</text>
</comment>
<dbReference type="GeneID" id="32029664"/>
<comment type="catalytic activity">
    <reaction evidence="9 11">
        <text>hydrogencarbonate + L-glutamine + 2 ATP + H2O = carbamoyl phosphate + L-glutamate + 2 ADP + phosphate + 2 H(+)</text>
        <dbReference type="Rhea" id="RHEA:18633"/>
        <dbReference type="ChEBI" id="CHEBI:15377"/>
        <dbReference type="ChEBI" id="CHEBI:15378"/>
        <dbReference type="ChEBI" id="CHEBI:17544"/>
        <dbReference type="ChEBI" id="CHEBI:29985"/>
        <dbReference type="ChEBI" id="CHEBI:30616"/>
        <dbReference type="ChEBI" id="CHEBI:43474"/>
        <dbReference type="ChEBI" id="CHEBI:58228"/>
        <dbReference type="ChEBI" id="CHEBI:58359"/>
        <dbReference type="ChEBI" id="CHEBI:456216"/>
        <dbReference type="EC" id="6.3.5.5"/>
    </reaction>
</comment>
<protein>
    <recommendedName>
        <fullName evidence="11">Carbamoyl phosphate synthase small chain</fullName>
        <ecNumber evidence="11">6.3.5.5</ecNumber>
    </recommendedName>
    <alternativeName>
        <fullName evidence="11">Carbamoyl phosphate synthetase glutamine chain</fullName>
    </alternativeName>
</protein>
<dbReference type="PROSITE" id="PS51273">
    <property type="entry name" value="GATASE_TYPE_1"/>
    <property type="match status" value="1"/>
</dbReference>
<dbReference type="Pfam" id="PF00988">
    <property type="entry name" value="CPSase_sm_chain"/>
    <property type="match status" value="1"/>
</dbReference>
<evidence type="ECO:0000256" key="5">
    <source>
        <dbReference type="ARBA" id="ARBA00022741"/>
    </source>
</evidence>
<dbReference type="Gene3D" id="3.50.30.20">
    <property type="entry name" value="Carbamoyl-phosphate synthase small subunit, N-terminal domain"/>
    <property type="match status" value="1"/>
</dbReference>
<gene>
    <name evidence="11" type="primary">carA</name>
    <name evidence="13" type="ORF">AWM76_01920</name>
</gene>
<dbReference type="PRINTS" id="PR00097">
    <property type="entry name" value="ANTSNTHASEII"/>
</dbReference>
<dbReference type="PRINTS" id="PR00096">
    <property type="entry name" value="GATASE"/>
</dbReference>
<accession>A0AAU8U7A9</accession>
<feature type="binding site" evidence="11">
    <location>
        <position position="247"/>
    </location>
    <ligand>
        <name>L-glutamine</name>
        <dbReference type="ChEBI" id="CHEBI:58359"/>
    </ligand>
</feature>
<dbReference type="PRINTS" id="PR00099">
    <property type="entry name" value="CPSGATASE"/>
</dbReference>
<organism evidence="13 14">
    <name type="scientific">Aerococcus viridans</name>
    <dbReference type="NCBI Taxonomy" id="1377"/>
    <lineage>
        <taxon>Bacteria</taxon>
        <taxon>Bacillati</taxon>
        <taxon>Bacillota</taxon>
        <taxon>Bacilli</taxon>
        <taxon>Lactobacillales</taxon>
        <taxon>Aerococcaceae</taxon>
        <taxon>Aerococcus</taxon>
    </lineage>
</organism>
<evidence type="ECO:0000256" key="8">
    <source>
        <dbReference type="ARBA" id="ARBA00022975"/>
    </source>
</evidence>
<dbReference type="FunFam" id="3.40.50.880:FF:000029">
    <property type="entry name" value="Carbamoyl-phosphate synthase small chain"/>
    <property type="match status" value="1"/>
</dbReference>
<feature type="binding site" evidence="11">
    <location>
        <position position="250"/>
    </location>
    <ligand>
        <name>L-glutamine</name>
        <dbReference type="ChEBI" id="CHEBI:58359"/>
    </ligand>
</feature>
<evidence type="ECO:0000256" key="11">
    <source>
        <dbReference type="HAMAP-Rule" id="MF_01209"/>
    </source>
</evidence>
<dbReference type="FunFam" id="3.50.30.20:FF:000001">
    <property type="entry name" value="Carbamoyl-phosphate synthase small chain"/>
    <property type="match status" value="1"/>
</dbReference>
<evidence type="ECO:0000259" key="12">
    <source>
        <dbReference type="SMART" id="SM01097"/>
    </source>
</evidence>
<feature type="binding site" evidence="11">
    <location>
        <position position="291"/>
    </location>
    <ligand>
        <name>L-glutamine</name>
        <dbReference type="ChEBI" id="CHEBI:58359"/>
    </ligand>
</feature>
<dbReference type="GO" id="GO:0006541">
    <property type="term" value="P:glutamine metabolic process"/>
    <property type="evidence" value="ECO:0007669"/>
    <property type="project" value="InterPro"/>
</dbReference>
<comment type="pathway">
    <text evidence="2 11">Amino-acid biosynthesis; L-arginine biosynthesis; carbamoyl phosphate from bicarbonate: step 1/1.</text>
</comment>
<feature type="binding site" evidence="11">
    <location>
        <position position="45"/>
    </location>
    <ligand>
        <name>L-glutamine</name>
        <dbReference type="ChEBI" id="CHEBI:58359"/>
    </ligand>
</feature>
<evidence type="ECO:0000256" key="9">
    <source>
        <dbReference type="ARBA" id="ARBA00048816"/>
    </source>
</evidence>
<feature type="active site" evidence="11">
    <location>
        <position position="333"/>
    </location>
</feature>
<keyword evidence="11" id="KW-0028">Amino-acid biosynthesis</keyword>
<name>A0AAU8U7A9_9LACT</name>
<dbReference type="EC" id="6.3.5.5" evidence="11"/>
<evidence type="ECO:0000313" key="14">
    <source>
        <dbReference type="Proteomes" id="UP000066986"/>
    </source>
</evidence>
<keyword evidence="8 11" id="KW-0665">Pyrimidine biosynthesis</keyword>
<dbReference type="GO" id="GO:0044205">
    <property type="term" value="P:'de novo' UMP biosynthetic process"/>
    <property type="evidence" value="ECO:0007669"/>
    <property type="project" value="UniProtKB-UniRule"/>
</dbReference>
<evidence type="ECO:0000313" key="13">
    <source>
        <dbReference type="EMBL" id="AMC00415.1"/>
    </source>
</evidence>
<dbReference type="EMBL" id="CP014164">
    <property type="protein sequence ID" value="AMC00415.1"/>
    <property type="molecule type" value="Genomic_DNA"/>
</dbReference>
<proteinExistence type="inferred from homology"/>
<feature type="domain" description="Carbamoyl-phosphate synthase small subunit N-terminal" evidence="12">
    <location>
        <begin position="1"/>
        <end position="131"/>
    </location>
</feature>